<dbReference type="PANTHER" id="PTHR11362:SF78">
    <property type="entry name" value="PROTEASE INHIBITOR"/>
    <property type="match status" value="1"/>
</dbReference>
<evidence type="ECO:0000313" key="1">
    <source>
        <dbReference type="EMBL" id="TVY88956.1"/>
    </source>
</evidence>
<dbReference type="Proteomes" id="UP000315522">
    <property type="component" value="Unassembled WGS sequence"/>
</dbReference>
<dbReference type="InterPro" id="IPR008914">
    <property type="entry name" value="PEBP"/>
</dbReference>
<name>A0A559M7K0_9HELO</name>
<dbReference type="InterPro" id="IPR036610">
    <property type="entry name" value="PEBP-like_sf"/>
</dbReference>
<comment type="caution">
    <text evidence="1">The sequence shown here is derived from an EMBL/GenBank/DDBJ whole genome shotgun (WGS) entry which is preliminary data.</text>
</comment>
<dbReference type="GO" id="GO:0030162">
    <property type="term" value="P:regulation of proteolysis"/>
    <property type="evidence" value="ECO:0007669"/>
    <property type="project" value="TreeGrafter"/>
</dbReference>
<gene>
    <name evidence="1" type="primary">D1</name>
    <name evidence="1" type="ORF">LAWI1_G007515</name>
</gene>
<reference evidence="1 2" key="1">
    <citation type="submission" date="2018-05" db="EMBL/GenBank/DDBJ databases">
        <title>Genome sequencing and assembly of the regulated plant pathogen Lachnellula willkommii and related sister species for the development of diagnostic species identification markers.</title>
        <authorList>
            <person name="Giroux E."/>
            <person name="Bilodeau G."/>
        </authorList>
    </citation>
    <scope>NUCLEOTIDE SEQUENCE [LARGE SCALE GENOMIC DNA]</scope>
    <source>
        <strain evidence="1 2">CBS 172.35</strain>
    </source>
</reference>
<dbReference type="InterPro" id="IPR035810">
    <property type="entry name" value="PEBP_euk"/>
</dbReference>
<proteinExistence type="predicted"/>
<dbReference type="Pfam" id="PF01161">
    <property type="entry name" value="PBP"/>
    <property type="match status" value="1"/>
</dbReference>
<keyword evidence="2" id="KW-1185">Reference proteome</keyword>
<dbReference type="GO" id="GO:0005543">
    <property type="term" value="F:phospholipid binding"/>
    <property type="evidence" value="ECO:0007669"/>
    <property type="project" value="TreeGrafter"/>
</dbReference>
<dbReference type="SUPFAM" id="SSF49777">
    <property type="entry name" value="PEBP-like"/>
    <property type="match status" value="1"/>
</dbReference>
<dbReference type="CDD" id="cd00866">
    <property type="entry name" value="PEBP_euk"/>
    <property type="match status" value="1"/>
</dbReference>
<evidence type="ECO:0000313" key="2">
    <source>
        <dbReference type="Proteomes" id="UP000315522"/>
    </source>
</evidence>
<organism evidence="1 2">
    <name type="scientific">Lachnellula willkommii</name>
    <dbReference type="NCBI Taxonomy" id="215461"/>
    <lineage>
        <taxon>Eukaryota</taxon>
        <taxon>Fungi</taxon>
        <taxon>Dikarya</taxon>
        <taxon>Ascomycota</taxon>
        <taxon>Pezizomycotina</taxon>
        <taxon>Leotiomycetes</taxon>
        <taxon>Helotiales</taxon>
        <taxon>Lachnaceae</taxon>
        <taxon>Lachnellula</taxon>
    </lineage>
</organism>
<protein>
    <submittedName>
        <fullName evidence="1">Protein D1</fullName>
    </submittedName>
</protein>
<dbReference type="Gene3D" id="3.90.280.10">
    <property type="entry name" value="PEBP-like"/>
    <property type="match status" value="1"/>
</dbReference>
<accession>A0A559M7K0</accession>
<dbReference type="EMBL" id="QGML01001476">
    <property type="protein sequence ID" value="TVY88956.1"/>
    <property type="molecule type" value="Genomic_DNA"/>
</dbReference>
<dbReference type="AlphaFoldDB" id="A0A559M7K0"/>
<dbReference type="GO" id="GO:0046578">
    <property type="term" value="P:regulation of Ras protein signal transduction"/>
    <property type="evidence" value="ECO:0007669"/>
    <property type="project" value="TreeGrafter"/>
</dbReference>
<dbReference type="GO" id="GO:0030414">
    <property type="term" value="F:peptidase inhibitor activity"/>
    <property type="evidence" value="ECO:0007669"/>
    <property type="project" value="TreeGrafter"/>
</dbReference>
<sequence length="178" mass="19362">MPAKTTQEALKLAEAGKDATLELQLNGKVVDSGSFVAKLDAQTRPELRLPKTSASTSRSFIGICIDLDPPFRSFPLLGPILHWLQSDLEVGQDGTIVAGNSQASAIAEYIGPKPPPISGPHRYLFYLHEQPAGFDATQFRAPDGQDLAVSKRMWWNPDTFAKKAELGPVVAASYFETH</sequence>
<dbReference type="PANTHER" id="PTHR11362">
    <property type="entry name" value="PHOSPHATIDYLETHANOLAMINE-BINDING PROTEIN"/>
    <property type="match status" value="1"/>
</dbReference>